<dbReference type="Proteomes" id="UP000294155">
    <property type="component" value="Unassembled WGS sequence"/>
</dbReference>
<name>A0A4V1ZAI4_9BACT</name>
<organism evidence="2 3">
    <name type="scientific">Hymenobacter persicinus</name>
    <dbReference type="NCBI Taxonomy" id="2025506"/>
    <lineage>
        <taxon>Bacteria</taxon>
        <taxon>Pseudomonadati</taxon>
        <taxon>Bacteroidota</taxon>
        <taxon>Cytophagia</taxon>
        <taxon>Cytophagales</taxon>
        <taxon>Hymenobacteraceae</taxon>
        <taxon>Hymenobacter</taxon>
    </lineage>
</organism>
<dbReference type="OrthoDB" id="3371683at2"/>
<accession>A0A4V1ZAI4</accession>
<evidence type="ECO:0000259" key="1">
    <source>
        <dbReference type="Pfam" id="PF21837"/>
    </source>
</evidence>
<dbReference type="Pfam" id="PF21837">
    <property type="entry name" value="DUF6896"/>
    <property type="match status" value="1"/>
</dbReference>
<evidence type="ECO:0000313" key="3">
    <source>
        <dbReference type="Proteomes" id="UP000294155"/>
    </source>
</evidence>
<dbReference type="RefSeq" id="WP_129921964.1">
    <property type="nucleotide sequence ID" value="NZ_SEWE01000033.1"/>
</dbReference>
<comment type="caution">
    <text evidence="2">The sequence shown here is derived from an EMBL/GenBank/DDBJ whole genome shotgun (WGS) entry which is preliminary data.</text>
</comment>
<gene>
    <name evidence="2" type="ORF">EWM57_14955</name>
</gene>
<keyword evidence="3" id="KW-1185">Reference proteome</keyword>
<sequence length="221" mass="25307">MQERYSVPETASLPQPHELTRLLQQYREVSLKYTLLPAGYLEMLDQALENHTFLHWETAGLILLTPAVSTVSILARQEALYHCAQAFRQQAFQLTELLLEARAVPIGKRHDWRELMQLKMRQARGAVNEEWTYYLHGWECRFEHTGTGQVVEVIVANLPECGCLDAYFFLTYINTTAAFAELRQWLGNEDANVGKALRILRSQGVLQQLAAARDDRNLFAG</sequence>
<evidence type="ECO:0000313" key="2">
    <source>
        <dbReference type="EMBL" id="RYU78256.1"/>
    </source>
</evidence>
<dbReference type="InterPro" id="IPR054191">
    <property type="entry name" value="DUF6896"/>
</dbReference>
<protein>
    <recommendedName>
        <fullName evidence="1">DUF6896 domain-containing protein</fullName>
    </recommendedName>
</protein>
<reference evidence="2 3" key="1">
    <citation type="submission" date="2019-02" db="EMBL/GenBank/DDBJ databases">
        <title>Bacterial novel species isolated from soil.</title>
        <authorList>
            <person name="Jung H.-Y."/>
        </authorList>
    </citation>
    <scope>NUCLEOTIDE SEQUENCE [LARGE SCALE GENOMIC DNA]</scope>
    <source>
        <strain evidence="2 3">1-3-3-3</strain>
    </source>
</reference>
<dbReference type="AlphaFoldDB" id="A0A4V1ZAI4"/>
<proteinExistence type="predicted"/>
<dbReference type="EMBL" id="SEWE01000033">
    <property type="protein sequence ID" value="RYU78256.1"/>
    <property type="molecule type" value="Genomic_DNA"/>
</dbReference>
<feature type="domain" description="DUF6896" evidence="1">
    <location>
        <begin position="82"/>
        <end position="216"/>
    </location>
</feature>